<dbReference type="Proteomes" id="UP001497700">
    <property type="component" value="Unassembled WGS sequence"/>
</dbReference>
<organism evidence="1 2">
    <name type="scientific">Hypoxylon rubiginosum</name>
    <dbReference type="NCBI Taxonomy" id="110542"/>
    <lineage>
        <taxon>Eukaryota</taxon>
        <taxon>Fungi</taxon>
        <taxon>Dikarya</taxon>
        <taxon>Ascomycota</taxon>
        <taxon>Pezizomycotina</taxon>
        <taxon>Sordariomycetes</taxon>
        <taxon>Xylariomycetidae</taxon>
        <taxon>Xylariales</taxon>
        <taxon>Hypoxylaceae</taxon>
        <taxon>Hypoxylon</taxon>
    </lineage>
</organism>
<dbReference type="EMBL" id="MU393664">
    <property type="protein sequence ID" value="KAI4859015.1"/>
    <property type="molecule type" value="Genomic_DNA"/>
</dbReference>
<name>A0ACB9YHX2_9PEZI</name>
<accession>A0ACB9YHX2</accession>
<sequence>MFYLQIFLLALTSQCVLGLTTGLDPRTDASTSVKGRPPRLLIDRFDQSGLEFHLWVERMIDEGHLLPAAANDSLLVVREDSWSTKLKNVGCNKVVGNRELVHSTQEHFCGFVQKAEKLKAQVMKDEVTNILCPNGSICTLGLQASFNFFNVYQVDKVDDFFKMCNEMFDSLNNACPNTGGVAEASLLKNGKEVEKGKIEATWTQEDGHCTPSKTTECHVHHV</sequence>
<evidence type="ECO:0000313" key="1">
    <source>
        <dbReference type="EMBL" id="KAI4859015.1"/>
    </source>
</evidence>
<keyword evidence="2" id="KW-1185">Reference proteome</keyword>
<reference evidence="1 2" key="1">
    <citation type="journal article" date="2022" name="New Phytol.">
        <title>Ecological generalism drives hyperdiversity of secondary metabolite gene clusters in xylarialean endophytes.</title>
        <authorList>
            <person name="Franco M.E.E."/>
            <person name="Wisecaver J.H."/>
            <person name="Arnold A.E."/>
            <person name="Ju Y.M."/>
            <person name="Slot J.C."/>
            <person name="Ahrendt S."/>
            <person name="Moore L.P."/>
            <person name="Eastman K.E."/>
            <person name="Scott K."/>
            <person name="Konkel Z."/>
            <person name="Mondo S.J."/>
            <person name="Kuo A."/>
            <person name="Hayes R.D."/>
            <person name="Haridas S."/>
            <person name="Andreopoulos B."/>
            <person name="Riley R."/>
            <person name="LaButti K."/>
            <person name="Pangilinan J."/>
            <person name="Lipzen A."/>
            <person name="Amirebrahimi M."/>
            <person name="Yan J."/>
            <person name="Adam C."/>
            <person name="Keymanesh K."/>
            <person name="Ng V."/>
            <person name="Louie K."/>
            <person name="Northen T."/>
            <person name="Drula E."/>
            <person name="Henrissat B."/>
            <person name="Hsieh H.M."/>
            <person name="Youens-Clark K."/>
            <person name="Lutzoni F."/>
            <person name="Miadlikowska J."/>
            <person name="Eastwood D.C."/>
            <person name="Hamelin R.C."/>
            <person name="Grigoriev I.V."/>
            <person name="U'Ren J.M."/>
        </authorList>
    </citation>
    <scope>NUCLEOTIDE SEQUENCE [LARGE SCALE GENOMIC DNA]</scope>
    <source>
        <strain evidence="1 2">CBS 119005</strain>
    </source>
</reference>
<comment type="caution">
    <text evidence="1">The sequence shown here is derived from an EMBL/GenBank/DDBJ whole genome shotgun (WGS) entry which is preliminary data.</text>
</comment>
<evidence type="ECO:0000313" key="2">
    <source>
        <dbReference type="Proteomes" id="UP001497700"/>
    </source>
</evidence>
<proteinExistence type="predicted"/>
<protein>
    <submittedName>
        <fullName evidence="1">Uncharacterized protein</fullName>
    </submittedName>
</protein>
<gene>
    <name evidence="1" type="ORF">F4820DRAFT_467446</name>
</gene>